<dbReference type="GO" id="GO:0007166">
    <property type="term" value="P:cell surface receptor signaling pathway"/>
    <property type="evidence" value="ECO:0007669"/>
    <property type="project" value="InterPro"/>
</dbReference>
<dbReference type="InterPro" id="IPR014742">
    <property type="entry name" value="Adaptor_Cbl_SH2-like"/>
</dbReference>
<dbReference type="GO" id="GO:0030971">
    <property type="term" value="F:receptor tyrosine kinase binding"/>
    <property type="evidence" value="ECO:0007669"/>
    <property type="project" value="TreeGrafter"/>
</dbReference>
<dbReference type="SMART" id="SM00184">
    <property type="entry name" value="RING"/>
    <property type="match status" value="1"/>
</dbReference>
<dbReference type="FunFam" id="1.10.238.10:FF:000022">
    <property type="entry name" value="E3 ubiquitin-protein ligase CBL"/>
    <property type="match status" value="1"/>
</dbReference>
<dbReference type="InterPro" id="IPR003153">
    <property type="entry name" value="Adaptor_Cbl_N_hlx"/>
</dbReference>
<feature type="non-terminal residue" evidence="9">
    <location>
        <position position="712"/>
    </location>
</feature>
<keyword evidence="6" id="KW-0808">Transferase</keyword>
<proteinExistence type="predicted"/>
<dbReference type="InterPro" id="IPR011992">
    <property type="entry name" value="EF-hand-dom_pair"/>
</dbReference>
<dbReference type="Pfam" id="PF02262">
    <property type="entry name" value="Cbl_N"/>
    <property type="match status" value="1"/>
</dbReference>
<dbReference type="PANTHER" id="PTHR23007:SF11">
    <property type="entry name" value="E3 UBIQUITIN-PROTEIN LIGASE CBL"/>
    <property type="match status" value="1"/>
</dbReference>
<dbReference type="Gene3D" id="1.10.238.10">
    <property type="entry name" value="EF-hand"/>
    <property type="match status" value="1"/>
</dbReference>
<dbReference type="Pfam" id="PF13920">
    <property type="entry name" value="zf-C3HC4_3"/>
    <property type="match status" value="1"/>
</dbReference>
<dbReference type="Gene3D" id="3.30.505.10">
    <property type="entry name" value="SH2 domain"/>
    <property type="match status" value="1"/>
</dbReference>
<dbReference type="PROSITE" id="PS00518">
    <property type="entry name" value="ZF_RING_1"/>
    <property type="match status" value="1"/>
</dbReference>
<dbReference type="Pfam" id="PF02762">
    <property type="entry name" value="Cbl_N3"/>
    <property type="match status" value="1"/>
</dbReference>
<dbReference type="GO" id="GO:0005509">
    <property type="term" value="F:calcium ion binding"/>
    <property type="evidence" value="ECO:0007669"/>
    <property type="project" value="UniProtKB-UniRule"/>
</dbReference>
<dbReference type="InterPro" id="IPR024159">
    <property type="entry name" value="Cbl_PTB"/>
</dbReference>
<dbReference type="CDD" id="cd16708">
    <property type="entry name" value="RING-HC_Cbl"/>
    <property type="match status" value="1"/>
</dbReference>
<reference evidence="9 10" key="1">
    <citation type="journal article" date="2014" name="Nat. Genet.">
        <title>Genome and transcriptome of the porcine whipworm Trichuris suis.</title>
        <authorList>
            <person name="Jex A.R."/>
            <person name="Nejsum P."/>
            <person name="Schwarz E.M."/>
            <person name="Hu L."/>
            <person name="Young N.D."/>
            <person name="Hall R.S."/>
            <person name="Korhonen P.K."/>
            <person name="Liao S."/>
            <person name="Thamsborg S."/>
            <person name="Xia J."/>
            <person name="Xu P."/>
            <person name="Wang S."/>
            <person name="Scheerlinck J.P."/>
            <person name="Hofmann A."/>
            <person name="Sternberg P.W."/>
            <person name="Wang J."/>
            <person name="Gasser R.B."/>
        </authorList>
    </citation>
    <scope>NUCLEOTIDE SEQUENCE [LARGE SCALE GENOMIC DNA]</scope>
    <source>
        <strain evidence="9">DCEP-RM93M</strain>
    </source>
</reference>
<evidence type="ECO:0000259" key="8">
    <source>
        <dbReference type="PROSITE" id="PS51506"/>
    </source>
</evidence>
<dbReference type="PANTHER" id="PTHR23007">
    <property type="entry name" value="CBL"/>
    <property type="match status" value="1"/>
</dbReference>
<dbReference type="Gene3D" id="1.20.930.20">
    <property type="entry name" value="Adaptor protein Cbl, N-terminal domain"/>
    <property type="match status" value="1"/>
</dbReference>
<evidence type="ECO:0000256" key="5">
    <source>
        <dbReference type="PROSITE-ProRule" id="PRU00175"/>
    </source>
</evidence>
<keyword evidence="4 6" id="KW-0106">Calcium</keyword>
<feature type="domain" description="Cbl-PTB" evidence="8">
    <location>
        <begin position="102"/>
        <end position="402"/>
    </location>
</feature>
<dbReference type="InterPro" id="IPR014741">
    <property type="entry name" value="Adaptor_Cbl_EF_hand-like"/>
</dbReference>
<dbReference type="InterPro" id="IPR024162">
    <property type="entry name" value="Adaptor_Cbl"/>
</dbReference>
<evidence type="ECO:0000256" key="4">
    <source>
        <dbReference type="ARBA" id="ARBA00022837"/>
    </source>
</evidence>
<sequence>SPVVTIVPQRRLPIYYVSLLFWQGVTLSRRKFGCRAHHSTERYLQVGTIFFLIRKSLLCERAVTVSLCFGDMSFGTLWNRLQGKLTEAMGLWHESHEGSCKEPPPIDKKVIEKTWRLMDQVVRICQHTKLNLKNSPPFILDILPDTYQHLRLICAQECQLGDNEYFRFFVFNLMRKCKSTLHVFKVYREQMYDEFSSGRRSLNKLSLIFSHMLAELKAEFPNGQFIGDRFRITKKDAAEFWRRCFDNRTLVSWKDFRMALNEVHPICSGLEALALKTTIDLTCNDYISNFEFDVFTRLFQPWTSLLRNWQILAVTHPAYVAFLTYDEVKRRLQKFTRKPGSYVFRLSCTRLGQWAVGYVSSDGKIYQTIPQNKSLIQALIDGSREGFYLYPNGRNVNPDLTWALQPLPEGHVKVTPEQYEIYCEMGTTFQLCKICAENDKDIKIEPCGHLLCTPCLLSWQESESGGTCPFCRCEIKGTESIVIDIFEPRKSHSEASSLNPVTQDLIDMGTCDSKVRRLSHQFLPAFRVGNFSFDEMANLSRRSSAIDAQRKHLDVIVGHQDHLRARCRAVNGEALFDEESIDTRAFQLEEVDVLSVVDTFGHVVPPLTCIRGAQFVFLRVEQNNGGGVPLPNLFKVCRVDQPYGAGQHLAHPPINSLFAPYVSKVKQPTGNRVSKRRKVMNAEVLSKGEIVRFYVRRSSLRTNVRYPLNNFR</sequence>
<dbReference type="EC" id="2.3.2.27" evidence="6"/>
<dbReference type="Proteomes" id="UP000030764">
    <property type="component" value="Unassembled WGS sequence"/>
</dbReference>
<feature type="domain" description="RING-type" evidence="7">
    <location>
        <begin position="432"/>
        <end position="472"/>
    </location>
</feature>
<evidence type="ECO:0000256" key="1">
    <source>
        <dbReference type="ARBA" id="ARBA00022723"/>
    </source>
</evidence>
<feature type="non-terminal residue" evidence="9">
    <location>
        <position position="1"/>
    </location>
</feature>
<evidence type="ECO:0000259" key="7">
    <source>
        <dbReference type="PROSITE" id="PS50089"/>
    </source>
</evidence>
<dbReference type="Pfam" id="PF02761">
    <property type="entry name" value="Cbl_N2"/>
    <property type="match status" value="1"/>
</dbReference>
<dbReference type="PROSITE" id="PS50089">
    <property type="entry name" value="ZF_RING_2"/>
    <property type="match status" value="1"/>
</dbReference>
<evidence type="ECO:0000256" key="2">
    <source>
        <dbReference type="ARBA" id="ARBA00022771"/>
    </source>
</evidence>
<dbReference type="Gene3D" id="3.30.40.10">
    <property type="entry name" value="Zinc/RING finger domain, C3HC4 (zinc finger)"/>
    <property type="match status" value="1"/>
</dbReference>
<dbReference type="AlphaFoldDB" id="A0A085LUA9"/>
<dbReference type="FunFam" id="3.30.505.10:FF:000007">
    <property type="entry name" value="E3 ubiquitin-protein ligase CBL"/>
    <property type="match status" value="1"/>
</dbReference>
<dbReference type="GO" id="GO:0008270">
    <property type="term" value="F:zinc ion binding"/>
    <property type="evidence" value="ECO:0007669"/>
    <property type="project" value="UniProtKB-KW"/>
</dbReference>
<evidence type="ECO:0000256" key="6">
    <source>
        <dbReference type="RuleBase" id="RU367001"/>
    </source>
</evidence>
<evidence type="ECO:0000313" key="9">
    <source>
        <dbReference type="EMBL" id="KFD48555.1"/>
    </source>
</evidence>
<comment type="domain">
    <text evidence="6">The N-terminus is composed of the phosphotyrosine binding (PTB) domain, a short linker region and the RING-type zinc finger. The PTB domain, which is also called TKB (tyrosine kinase binding) domain, is composed of three different subdomains: a four-helix bundle (4H), a calcium-binding EF hand and a divergent SH2 domain.</text>
</comment>
<keyword evidence="10" id="KW-1185">Reference proteome</keyword>
<evidence type="ECO:0000256" key="3">
    <source>
        <dbReference type="ARBA" id="ARBA00022833"/>
    </source>
</evidence>
<dbReference type="SUPFAM" id="SSF57850">
    <property type="entry name" value="RING/U-box"/>
    <property type="match status" value="1"/>
</dbReference>
<dbReference type="GO" id="GO:0023051">
    <property type="term" value="P:regulation of signaling"/>
    <property type="evidence" value="ECO:0007669"/>
    <property type="project" value="InterPro"/>
</dbReference>
<dbReference type="GO" id="GO:0061630">
    <property type="term" value="F:ubiquitin protein ligase activity"/>
    <property type="evidence" value="ECO:0007669"/>
    <property type="project" value="UniProtKB-EC"/>
</dbReference>
<dbReference type="EMBL" id="KL363290">
    <property type="protein sequence ID" value="KFD48555.1"/>
    <property type="molecule type" value="Genomic_DNA"/>
</dbReference>
<dbReference type="InterPro" id="IPR036537">
    <property type="entry name" value="Adaptor_Cbl_N_dom_sf"/>
</dbReference>
<dbReference type="GO" id="GO:0016567">
    <property type="term" value="P:protein ubiquitination"/>
    <property type="evidence" value="ECO:0007669"/>
    <property type="project" value="UniProtKB-UniPathway"/>
</dbReference>
<comment type="function">
    <text evidence="6">E3 ubiquitin-protein ligase which accepts ubiquitin from specific E2 ubiquitin-conjugating enzymes, and transfers it to substrates, generally promoting their degradation by the proteasome.</text>
</comment>
<keyword evidence="6" id="KW-0833">Ubl conjugation pathway</keyword>
<dbReference type="InterPro" id="IPR013083">
    <property type="entry name" value="Znf_RING/FYVE/PHD"/>
</dbReference>
<dbReference type="InterPro" id="IPR036860">
    <property type="entry name" value="SH2_dom_sf"/>
</dbReference>
<keyword evidence="1 6" id="KW-0479">Metal-binding</keyword>
<dbReference type="InterPro" id="IPR017907">
    <property type="entry name" value="Znf_RING_CS"/>
</dbReference>
<name>A0A085LUA9_9BILA</name>
<dbReference type="UniPathway" id="UPA00143"/>
<accession>A0A085LUA9</accession>
<dbReference type="SUPFAM" id="SSF55550">
    <property type="entry name" value="SH2 domain"/>
    <property type="match status" value="1"/>
</dbReference>
<dbReference type="SUPFAM" id="SSF47473">
    <property type="entry name" value="EF-hand"/>
    <property type="match status" value="1"/>
</dbReference>
<keyword evidence="2 5" id="KW-0863">Zinc-finger</keyword>
<organism evidence="9 10">
    <name type="scientific">Trichuris suis</name>
    <name type="common">pig whipworm</name>
    <dbReference type="NCBI Taxonomy" id="68888"/>
    <lineage>
        <taxon>Eukaryota</taxon>
        <taxon>Metazoa</taxon>
        <taxon>Ecdysozoa</taxon>
        <taxon>Nematoda</taxon>
        <taxon>Enoplea</taxon>
        <taxon>Dorylaimia</taxon>
        <taxon>Trichinellida</taxon>
        <taxon>Trichuridae</taxon>
        <taxon>Trichuris</taxon>
    </lineage>
</organism>
<dbReference type="GO" id="GO:0005886">
    <property type="term" value="C:plasma membrane"/>
    <property type="evidence" value="ECO:0007669"/>
    <property type="project" value="TreeGrafter"/>
</dbReference>
<keyword evidence="3 6" id="KW-0862">Zinc</keyword>
<dbReference type="GO" id="GO:0017124">
    <property type="term" value="F:SH3 domain binding"/>
    <property type="evidence" value="ECO:0007669"/>
    <property type="project" value="TreeGrafter"/>
</dbReference>
<gene>
    <name evidence="9" type="ORF">M513_10566</name>
</gene>
<dbReference type="CDD" id="cd09920">
    <property type="entry name" value="SH2_Cbl-b_TKB"/>
    <property type="match status" value="1"/>
</dbReference>
<comment type="pathway">
    <text evidence="6">Protein modification; protein ubiquitination.</text>
</comment>
<evidence type="ECO:0000313" key="10">
    <source>
        <dbReference type="Proteomes" id="UP000030764"/>
    </source>
</evidence>
<dbReference type="GO" id="GO:0045121">
    <property type="term" value="C:membrane raft"/>
    <property type="evidence" value="ECO:0007669"/>
    <property type="project" value="TreeGrafter"/>
</dbReference>
<dbReference type="FunFam" id="3.30.40.10:FF:000015">
    <property type="entry name" value="E3 ubiquitin-protein ligase CBL"/>
    <property type="match status" value="1"/>
</dbReference>
<dbReference type="SUPFAM" id="SSF47668">
    <property type="entry name" value="N-terminal domain of cbl (N-cbl)"/>
    <property type="match status" value="1"/>
</dbReference>
<comment type="catalytic activity">
    <reaction evidence="6">
        <text>S-ubiquitinyl-[E2 ubiquitin-conjugating enzyme]-L-cysteine + [acceptor protein]-L-lysine = [E2 ubiquitin-conjugating enzyme]-L-cysteine + N(6)-ubiquitinyl-[acceptor protein]-L-lysine.</text>
        <dbReference type="EC" id="2.3.2.27"/>
    </reaction>
</comment>
<dbReference type="GO" id="GO:0001784">
    <property type="term" value="F:phosphotyrosine residue binding"/>
    <property type="evidence" value="ECO:0007669"/>
    <property type="project" value="UniProtKB-UniRule"/>
</dbReference>
<protein>
    <recommendedName>
        <fullName evidence="6">E3 ubiquitin-protein ligase CBL</fullName>
        <ecNumber evidence="6">2.3.2.27</ecNumber>
    </recommendedName>
</protein>
<dbReference type="InterPro" id="IPR001841">
    <property type="entry name" value="Znf_RING"/>
</dbReference>
<dbReference type="PROSITE" id="PS51506">
    <property type="entry name" value="CBL_PTB"/>
    <property type="match status" value="1"/>
</dbReference>